<feature type="domain" description="Imelysin-like" evidence="3">
    <location>
        <begin position="51"/>
        <end position="325"/>
    </location>
</feature>
<dbReference type="OrthoDB" id="9764688at2"/>
<keyword evidence="2" id="KW-0732">Signal</keyword>
<dbReference type="Pfam" id="PF09375">
    <property type="entry name" value="Peptidase_M75"/>
    <property type="match status" value="1"/>
</dbReference>
<dbReference type="InterPro" id="IPR018976">
    <property type="entry name" value="Imelysin-like"/>
</dbReference>
<comment type="subcellular location">
    <subcellularLocation>
        <location evidence="1">Cell envelope</location>
    </subcellularLocation>
</comment>
<protein>
    <recommendedName>
        <fullName evidence="3">Imelysin-like domain-containing protein</fullName>
    </recommendedName>
</protein>
<evidence type="ECO:0000313" key="4">
    <source>
        <dbReference type="EMBL" id="OOV36641.1"/>
    </source>
</evidence>
<dbReference type="Proteomes" id="UP000242590">
    <property type="component" value="Unassembled WGS sequence"/>
</dbReference>
<sequence>MAEFRPFVSRASLALMTGLLVVGCTANKQPDHIAHGATPSAVSHTFVETLIVPSYAELAEESKALKDALQTLANEPTDAHLAAARQQWVETRPLWEITESWAFGPAETEGLDGDLDDWPVSVLELEQAFRTDPFTADTFSRLGTTSIGFHGIEFVLYGGDNNLPMAADLTPQQYSYLALAGEAFHDTASRLLSSWKGADGFGAELTGDPEGTVLEMVEGAIGTLEEVHLEKLGAVLEDGPEGLESRFSGTTNADIVANVSGAQRVFEDTGLKQLLAARNADLAQQLSNALAMSVSAAEAMPSKLSRRLDNPAVVQSMETAVEATESAFDLMTQALATLDSF</sequence>
<evidence type="ECO:0000259" key="3">
    <source>
        <dbReference type="Pfam" id="PF09375"/>
    </source>
</evidence>
<name>A0A1T1D722_9SYNE</name>
<comment type="caution">
    <text evidence="4">The sequence shown here is derived from an EMBL/GenBank/DDBJ whole genome shotgun (WGS) entry which is preliminary data.</text>
</comment>
<proteinExistence type="predicted"/>
<dbReference type="EMBL" id="MWLE01000001">
    <property type="protein sequence ID" value="OOV36641.1"/>
    <property type="molecule type" value="Genomic_DNA"/>
</dbReference>
<dbReference type="InterPro" id="IPR038352">
    <property type="entry name" value="Imelysin_sf"/>
</dbReference>
<evidence type="ECO:0000256" key="2">
    <source>
        <dbReference type="ARBA" id="ARBA00022729"/>
    </source>
</evidence>
<gene>
    <name evidence="4" type="ORF">BV53_00015</name>
</gene>
<dbReference type="InterPro" id="IPR034982">
    <property type="entry name" value="Imelysin-like_IrpA"/>
</dbReference>
<reference evidence="4 5" key="1">
    <citation type="submission" date="2017-02" db="EMBL/GenBank/DDBJ databases">
        <title>Draft Genome Sequences of 'Candidatus Synechococcus spongiarum', Cyanobacterial Symbionts of the Mediterranean Sponge Aplysina aerophoba from two locations.</title>
        <authorList>
            <person name="Slaby B.M."/>
            <person name="Hentschel U."/>
        </authorList>
    </citation>
    <scope>NUCLEOTIDE SEQUENCE [LARGE SCALE GENOMIC DNA]</scope>
    <source>
        <strain evidence="4">LMB bulk15N</strain>
    </source>
</reference>
<dbReference type="CDD" id="cd14658">
    <property type="entry name" value="Imelysin-like_IrpA"/>
    <property type="match status" value="1"/>
</dbReference>
<dbReference type="PROSITE" id="PS51257">
    <property type="entry name" value="PROKAR_LIPOPROTEIN"/>
    <property type="match status" value="1"/>
</dbReference>
<evidence type="ECO:0000313" key="5">
    <source>
        <dbReference type="Proteomes" id="UP000242590"/>
    </source>
</evidence>
<dbReference type="Gene3D" id="1.20.1420.20">
    <property type="entry name" value="M75 peptidase, HXXE motif"/>
    <property type="match status" value="1"/>
</dbReference>
<dbReference type="AlphaFoldDB" id="A0A1T1D722"/>
<dbReference type="GO" id="GO:0030313">
    <property type="term" value="C:cell envelope"/>
    <property type="evidence" value="ECO:0007669"/>
    <property type="project" value="UniProtKB-SubCell"/>
</dbReference>
<accession>A0A1T1D722</accession>
<evidence type="ECO:0000256" key="1">
    <source>
        <dbReference type="ARBA" id="ARBA00004196"/>
    </source>
</evidence>
<organism evidence="4 5">
    <name type="scientific">Candidatus Synechococcus spongiarum LMB bulk15N</name>
    <dbReference type="NCBI Taxonomy" id="1943583"/>
    <lineage>
        <taxon>Bacteria</taxon>
        <taxon>Bacillati</taxon>
        <taxon>Cyanobacteriota</taxon>
        <taxon>Cyanophyceae</taxon>
        <taxon>Synechococcales</taxon>
        <taxon>Synechococcaceae</taxon>
        <taxon>Synechococcus</taxon>
    </lineage>
</organism>
<dbReference type="RefSeq" id="WP_078231750.1">
    <property type="nucleotide sequence ID" value="NZ_MWLE01000001.1"/>
</dbReference>